<organism evidence="1 2">
    <name type="scientific">Nosema granulosis</name>
    <dbReference type="NCBI Taxonomy" id="83296"/>
    <lineage>
        <taxon>Eukaryota</taxon>
        <taxon>Fungi</taxon>
        <taxon>Fungi incertae sedis</taxon>
        <taxon>Microsporidia</taxon>
        <taxon>Nosematidae</taxon>
        <taxon>Nosema</taxon>
    </lineage>
</organism>
<keyword evidence="2" id="KW-1185">Reference proteome</keyword>
<gene>
    <name evidence="1" type="ORF">NGRA_2287</name>
</gene>
<proteinExistence type="predicted"/>
<name>A0A9P6GXY3_9MICR</name>
<protein>
    <submittedName>
        <fullName evidence="1">Uncharacterized protein</fullName>
    </submittedName>
</protein>
<sequence>MTNYRSIDIFDQIEQKDLIVLYLYQMQNTSRQLKEVKSGLLLALSTETEKDKELIIKIIVLMKAASNSQNNDESDDNTIIKINTILARTLIHYFCPSSTKRVFKEVDKLKKELQALKKEDLSIVPIRSDNLLFYLKFFKYKFLIFKNIVQPIIYDKNPEYNFERKICKPYYVFTRSLHLLNNIADILFRKARII</sequence>
<reference evidence="1 2" key="1">
    <citation type="journal article" date="2020" name="Genome Biol. Evol.">
        <title>Comparative genomics of strictly vertically transmitted, feminizing microsporidia endosymbionts of amphipod crustaceans.</title>
        <authorList>
            <person name="Cormier A."/>
            <person name="Chebbi M.A."/>
            <person name="Giraud I."/>
            <person name="Wattier R."/>
            <person name="Teixeira M."/>
            <person name="Gilbert C."/>
            <person name="Rigaud T."/>
            <person name="Cordaux R."/>
        </authorList>
    </citation>
    <scope>NUCLEOTIDE SEQUENCE [LARGE SCALE GENOMIC DNA]</scope>
    <source>
        <strain evidence="1 2">Ou3-Ou53</strain>
    </source>
</reference>
<dbReference type="Proteomes" id="UP000740883">
    <property type="component" value="Unassembled WGS sequence"/>
</dbReference>
<dbReference type="AlphaFoldDB" id="A0A9P6GXY3"/>
<accession>A0A9P6GXY3</accession>
<dbReference type="EMBL" id="SBJO01000227">
    <property type="protein sequence ID" value="KAF9761999.1"/>
    <property type="molecule type" value="Genomic_DNA"/>
</dbReference>
<evidence type="ECO:0000313" key="2">
    <source>
        <dbReference type="Proteomes" id="UP000740883"/>
    </source>
</evidence>
<evidence type="ECO:0000313" key="1">
    <source>
        <dbReference type="EMBL" id="KAF9761999.1"/>
    </source>
</evidence>
<comment type="caution">
    <text evidence="1">The sequence shown here is derived from an EMBL/GenBank/DDBJ whole genome shotgun (WGS) entry which is preliminary data.</text>
</comment>